<dbReference type="InterPro" id="IPR003598">
    <property type="entry name" value="Ig_sub2"/>
</dbReference>
<dbReference type="GO" id="GO:0098609">
    <property type="term" value="P:cell-cell adhesion"/>
    <property type="evidence" value="ECO:0007669"/>
    <property type="project" value="TreeGrafter"/>
</dbReference>
<proteinExistence type="predicted"/>
<sequence length="434" mass="49610">MLISNNTSLYKKRYYLVNGSCVVQSFPQPNILVAFQTLFSSGSSTRVYQNYETANISHNHYVSSHPFLYVNKEGDDIIRVNWSIPFSHMFSMQLIAISYNSTSNVSEYHKLYTHTGHTYAHILQLSEADEIVTLSCICAECDDIQWRRNNKYILKTSYGVASITKELWPYYTINLKHSTYSISYNDLNRYACSSVSNQDDIFDYSFSVVQSPFAVITKNPISTTKTPGEVLTLDLSAQSLHTMTAKWETSKYIEGGWNESYTNSLEGYLFVLDSNVSFKISITARSSFVVSCTVKTHFFIQLLADIPASYNLYDRGTLFQQSPQTLSSYSTADIEIQFPSSVHSNITQLIVNETDRIHLWCYVSGVPQPLITWYHRNKRLINSNILTQTKFQMELIIINSNRERDEGTYTCQAKNNVTNLINATDSHNITVHIQ</sequence>
<dbReference type="Pfam" id="PF13927">
    <property type="entry name" value="Ig_3"/>
    <property type="match status" value="1"/>
</dbReference>
<dbReference type="EnsemblMetazoa" id="XM_020007360.1">
    <property type="protein sequence ID" value="XP_019862919.1"/>
    <property type="gene ID" value="LOC109591679"/>
</dbReference>
<dbReference type="InterPro" id="IPR003599">
    <property type="entry name" value="Ig_sub"/>
</dbReference>
<dbReference type="AlphaFoldDB" id="A0AAN0K174"/>
<dbReference type="InterPro" id="IPR013783">
    <property type="entry name" value="Ig-like_fold"/>
</dbReference>
<keyword evidence="4" id="KW-0325">Glycoprotein</keyword>
<keyword evidence="2" id="KW-0472">Membrane</keyword>
<evidence type="ECO:0000313" key="7">
    <source>
        <dbReference type="EnsemblMetazoa" id="XP_019862919.1"/>
    </source>
</evidence>
<name>A0AAN0K174_AMPQE</name>
<dbReference type="GO" id="GO:0050839">
    <property type="term" value="F:cell adhesion molecule binding"/>
    <property type="evidence" value="ECO:0007669"/>
    <property type="project" value="TreeGrafter"/>
</dbReference>
<accession>A0AAN0K174</accession>
<dbReference type="PANTHER" id="PTHR11640">
    <property type="entry name" value="NEPHRIN"/>
    <property type="match status" value="1"/>
</dbReference>
<evidence type="ECO:0000256" key="2">
    <source>
        <dbReference type="ARBA" id="ARBA00023136"/>
    </source>
</evidence>
<dbReference type="SMART" id="SM00408">
    <property type="entry name" value="IGc2"/>
    <property type="match status" value="1"/>
</dbReference>
<dbReference type="GeneID" id="109591679"/>
<dbReference type="InterPro" id="IPR051275">
    <property type="entry name" value="Cell_adhesion_signaling"/>
</dbReference>
<evidence type="ECO:0000259" key="6">
    <source>
        <dbReference type="PROSITE" id="PS50835"/>
    </source>
</evidence>
<dbReference type="Gene3D" id="2.60.40.10">
    <property type="entry name" value="Immunoglobulins"/>
    <property type="match status" value="1"/>
</dbReference>
<evidence type="ECO:0000256" key="1">
    <source>
        <dbReference type="ARBA" id="ARBA00004479"/>
    </source>
</evidence>
<reference evidence="7" key="2">
    <citation type="submission" date="2024-06" db="UniProtKB">
        <authorList>
            <consortium name="EnsemblMetazoa"/>
        </authorList>
    </citation>
    <scope>IDENTIFICATION</scope>
</reference>
<dbReference type="PROSITE" id="PS50835">
    <property type="entry name" value="IG_LIKE"/>
    <property type="match status" value="1"/>
</dbReference>
<keyword evidence="3" id="KW-1015">Disulfide bond</keyword>
<dbReference type="SMART" id="SM00409">
    <property type="entry name" value="IG"/>
    <property type="match status" value="1"/>
</dbReference>
<evidence type="ECO:0000256" key="5">
    <source>
        <dbReference type="ARBA" id="ARBA00023319"/>
    </source>
</evidence>
<dbReference type="GO" id="GO:0005911">
    <property type="term" value="C:cell-cell junction"/>
    <property type="evidence" value="ECO:0007669"/>
    <property type="project" value="TreeGrafter"/>
</dbReference>
<protein>
    <recommendedName>
        <fullName evidence="6">Ig-like domain-containing protein</fullName>
    </recommendedName>
</protein>
<keyword evidence="5" id="KW-0393">Immunoglobulin domain</keyword>
<reference evidence="8" key="1">
    <citation type="journal article" date="2010" name="Nature">
        <title>The Amphimedon queenslandica genome and the evolution of animal complexity.</title>
        <authorList>
            <person name="Srivastava M."/>
            <person name="Simakov O."/>
            <person name="Chapman J."/>
            <person name="Fahey B."/>
            <person name="Gauthier M.E."/>
            <person name="Mitros T."/>
            <person name="Richards G.S."/>
            <person name="Conaco C."/>
            <person name="Dacre M."/>
            <person name="Hellsten U."/>
            <person name="Larroux C."/>
            <person name="Putnam N.H."/>
            <person name="Stanke M."/>
            <person name="Adamska M."/>
            <person name="Darling A."/>
            <person name="Degnan S.M."/>
            <person name="Oakley T.H."/>
            <person name="Plachetzki D.C."/>
            <person name="Zhai Y."/>
            <person name="Adamski M."/>
            <person name="Calcino A."/>
            <person name="Cummins S.F."/>
            <person name="Goodstein D.M."/>
            <person name="Harris C."/>
            <person name="Jackson D.J."/>
            <person name="Leys S.P."/>
            <person name="Shu S."/>
            <person name="Woodcroft B.J."/>
            <person name="Vervoort M."/>
            <person name="Kosik K.S."/>
            <person name="Manning G."/>
            <person name="Degnan B.M."/>
            <person name="Rokhsar D.S."/>
        </authorList>
    </citation>
    <scope>NUCLEOTIDE SEQUENCE [LARGE SCALE GENOMIC DNA]</scope>
</reference>
<dbReference type="RefSeq" id="XP_019862919.1">
    <property type="nucleotide sequence ID" value="XM_020007360.1"/>
</dbReference>
<dbReference type="PANTHER" id="PTHR11640:SF164">
    <property type="entry name" value="MAM DOMAIN-CONTAINING GLYCOSYLPHOSPHATIDYLINOSITOL ANCHOR PROTEIN 1"/>
    <property type="match status" value="1"/>
</dbReference>
<comment type="subcellular location">
    <subcellularLocation>
        <location evidence="1">Membrane</location>
        <topology evidence="1">Single-pass type I membrane protein</topology>
    </subcellularLocation>
</comment>
<evidence type="ECO:0000313" key="8">
    <source>
        <dbReference type="Proteomes" id="UP000007879"/>
    </source>
</evidence>
<keyword evidence="8" id="KW-1185">Reference proteome</keyword>
<feature type="domain" description="Ig-like" evidence="6">
    <location>
        <begin position="339"/>
        <end position="430"/>
    </location>
</feature>
<dbReference type="KEGG" id="aqu:109591679"/>
<dbReference type="Proteomes" id="UP000007879">
    <property type="component" value="Unassembled WGS sequence"/>
</dbReference>
<evidence type="ECO:0000256" key="3">
    <source>
        <dbReference type="ARBA" id="ARBA00023157"/>
    </source>
</evidence>
<organism evidence="7 8">
    <name type="scientific">Amphimedon queenslandica</name>
    <name type="common">Sponge</name>
    <dbReference type="NCBI Taxonomy" id="400682"/>
    <lineage>
        <taxon>Eukaryota</taxon>
        <taxon>Metazoa</taxon>
        <taxon>Porifera</taxon>
        <taxon>Demospongiae</taxon>
        <taxon>Heteroscleromorpha</taxon>
        <taxon>Haplosclerida</taxon>
        <taxon>Niphatidae</taxon>
        <taxon>Amphimedon</taxon>
    </lineage>
</organism>
<dbReference type="InterPro" id="IPR036179">
    <property type="entry name" value="Ig-like_dom_sf"/>
</dbReference>
<dbReference type="InterPro" id="IPR007110">
    <property type="entry name" value="Ig-like_dom"/>
</dbReference>
<evidence type="ECO:0000256" key="4">
    <source>
        <dbReference type="ARBA" id="ARBA00023180"/>
    </source>
</evidence>
<dbReference type="GO" id="GO:0005886">
    <property type="term" value="C:plasma membrane"/>
    <property type="evidence" value="ECO:0007669"/>
    <property type="project" value="TreeGrafter"/>
</dbReference>
<dbReference type="SUPFAM" id="SSF48726">
    <property type="entry name" value="Immunoglobulin"/>
    <property type="match status" value="1"/>
</dbReference>